<reference evidence="3" key="2">
    <citation type="submission" date="2012-01" db="EMBL/GenBank/DDBJ databases">
        <title>Complete sequence of chromosome of Marinitoga piezophila KA3.</title>
        <authorList>
            <person name="Lucas S."/>
            <person name="Han J."/>
            <person name="Lapidus A."/>
            <person name="Cheng J.-F."/>
            <person name="Goodwin L."/>
            <person name="Pitluck S."/>
            <person name="Peters L."/>
            <person name="Mikhailova N."/>
            <person name="Teshima H."/>
            <person name="Detter J.C."/>
            <person name="Han C."/>
            <person name="Tapia R."/>
            <person name="Land M."/>
            <person name="Hauser L."/>
            <person name="Kyrpides N."/>
            <person name="Ivanova N."/>
            <person name="Pagani I."/>
            <person name="Jebbar M."/>
            <person name="Vannier P."/>
            <person name="Oger P."/>
            <person name="Cario A."/>
            <person name="Bartlett D."/>
            <person name="Noll K.M."/>
            <person name="Woyke T."/>
        </authorList>
    </citation>
    <scope>NUCLEOTIDE SEQUENCE [LARGE SCALE GENOMIC DNA]</scope>
    <source>
        <strain evidence="3">DSM 14283 / JCM 11233 / KA3</strain>
    </source>
</reference>
<dbReference type="HOGENOM" id="CLU_752130_0_0_0"/>
<accession>H2J2X4</accession>
<dbReference type="Pfam" id="PF26337">
    <property type="entry name" value="Gtf3_C"/>
    <property type="match status" value="1"/>
</dbReference>
<dbReference type="eggNOG" id="COG0438">
    <property type="taxonomic scope" value="Bacteria"/>
</dbReference>
<protein>
    <recommendedName>
        <fullName evidence="1">Glucosyltransferase 3-like C-terminal domain-containing protein</fullName>
    </recommendedName>
</protein>
<name>H2J2X4_MARPK</name>
<evidence type="ECO:0000313" key="3">
    <source>
        <dbReference type="Proteomes" id="UP000007161"/>
    </source>
</evidence>
<organism evidence="2 3">
    <name type="scientific">Marinitoga piezophila (strain DSM 14283 / JCM 11233 / KA3)</name>
    <dbReference type="NCBI Taxonomy" id="443254"/>
    <lineage>
        <taxon>Bacteria</taxon>
        <taxon>Thermotogati</taxon>
        <taxon>Thermotogota</taxon>
        <taxon>Thermotogae</taxon>
        <taxon>Petrotogales</taxon>
        <taxon>Petrotogaceae</taxon>
        <taxon>Marinitoga</taxon>
    </lineage>
</organism>
<dbReference type="InterPro" id="IPR058592">
    <property type="entry name" value="Gtf3_C"/>
</dbReference>
<proteinExistence type="predicted"/>
<keyword evidence="3" id="KW-1185">Reference proteome</keyword>
<dbReference type="SUPFAM" id="SSF53756">
    <property type="entry name" value="UDP-Glycosyltransferase/glycogen phosphorylase"/>
    <property type="match status" value="1"/>
</dbReference>
<dbReference type="KEGG" id="mpz:Marpi_1261"/>
<reference evidence="2 3" key="1">
    <citation type="journal article" date="2012" name="J. Bacteriol.">
        <title>Complete Genome Sequence of the Thermophilic, Piezophilic, Heterotrophic Bacterium Marinitoga piezophila KA3.</title>
        <authorList>
            <person name="Lucas S."/>
            <person name="Han J."/>
            <person name="Lapidus A."/>
            <person name="Cheng J.F."/>
            <person name="Goodwin L.A."/>
            <person name="Pitluck S."/>
            <person name="Peters L."/>
            <person name="Mikhailova N."/>
            <person name="Teshima H."/>
            <person name="Detter J.C."/>
            <person name="Han C."/>
            <person name="Tapia R."/>
            <person name="Land M."/>
            <person name="Hauser L."/>
            <person name="Kyrpides N.C."/>
            <person name="Ivanova N."/>
            <person name="Pagani I."/>
            <person name="Vannier P."/>
            <person name="Oger P."/>
            <person name="Bartlett D.H."/>
            <person name="Noll K.M."/>
            <person name="Woyke T."/>
            <person name="Jebbar M."/>
        </authorList>
    </citation>
    <scope>NUCLEOTIDE SEQUENCE [LARGE SCALE GENOMIC DNA]</scope>
    <source>
        <strain evidence="3">DSM 14283 / JCM 11233 / KA3</strain>
    </source>
</reference>
<dbReference type="Proteomes" id="UP000007161">
    <property type="component" value="Chromosome"/>
</dbReference>
<gene>
    <name evidence="2" type="ordered locus">Marpi_1261</name>
</gene>
<evidence type="ECO:0000313" key="2">
    <source>
        <dbReference type="EMBL" id="AEX85665.1"/>
    </source>
</evidence>
<evidence type="ECO:0000259" key="1">
    <source>
        <dbReference type="Pfam" id="PF26337"/>
    </source>
</evidence>
<sequence>MEMGEKEMNQIIVVGYMHKFKDKRVWKTVEILSKEFFVHYVFWEDKPFKYEEIKNVKLYPLKYNYDKNNQIKDIFNRIEYEKNICKTVKRIFTKNNIKYLYIHHFGYFKPFCLYKIAKAKNIKVITDFHEYVAEEYMFSLRNKLPIIPLIGKFIDKKIIEYSDKGIFVSNGIAEHAKNIKSNLKIQIIPNYATNSVNTFSQKQKKIVFVGGNAKRMKKELEILKELNNQGFEIESIGVNLNEKFINYIPFLQYEDMLKKLSESAFSIVSYSPYDQKGNLLKNYVYSMPNKFFDSIAANTPVIIREEFLEMKNFVDKFGVGIVINPDNLRESTEKIISAYEKYDQLIENIKKHKSGFVWNMEKEKTFIDFVVS</sequence>
<dbReference type="AlphaFoldDB" id="H2J2X4"/>
<dbReference type="EMBL" id="CP003257">
    <property type="protein sequence ID" value="AEX85665.1"/>
    <property type="molecule type" value="Genomic_DNA"/>
</dbReference>
<dbReference type="Gene3D" id="3.40.50.2000">
    <property type="entry name" value="Glycogen Phosphorylase B"/>
    <property type="match status" value="1"/>
</dbReference>
<dbReference type="STRING" id="443254.Marpi_1261"/>
<feature type="domain" description="Glucosyltransferase 3-like C-terminal" evidence="1">
    <location>
        <begin position="221"/>
        <end position="352"/>
    </location>
</feature>